<dbReference type="OMA" id="FQFIDCA"/>
<evidence type="ECO:0000313" key="2">
    <source>
        <dbReference type="EMBL" id="KAJ5070151.1"/>
    </source>
</evidence>
<dbReference type="GO" id="GO:0005802">
    <property type="term" value="C:trans-Golgi network"/>
    <property type="evidence" value="ECO:0007669"/>
    <property type="project" value="TreeGrafter"/>
</dbReference>
<dbReference type="EMBL" id="JAPDFW010000098">
    <property type="protein sequence ID" value="KAJ5070151.1"/>
    <property type="molecule type" value="Genomic_DNA"/>
</dbReference>
<dbReference type="InterPro" id="IPR028010">
    <property type="entry name" value="GSAP_C_dom"/>
</dbReference>
<sequence length="947" mass="111830">MLRLNLISSLKSKIEDVILKTENQLHKPISTQKFPKQHIKLPKRSPSFSEKEFYHQPLTKYKSYSQEMFLTEEEKIENVVLVGYSTQGQLLIARDSKDIDGEMKTFIDVLDISPNKRTNIYKHYKRFTCVSASLNYNHSILALTTSVQNEETSYNGIQSIKQNYYQSYIVILGNKAQIIETSAQNKLFQTTFFLPHQHGKKYDSFIFILDRSMINICRIYFKYKSNERIFHKITSKKEISNGFVWYEYNPIRKRLFFIKNKGPFYELVGWLFHSRPTKLQTTWVLDIPFYYNENRVIPLKYDHNFFTTGFNSPNNFTNLKTISISNNITCLCFQVLSENLSDNNLKIIHISVWILERNERLDLEIPLNNCSLEFIQKVHVFFGAIDELLLLYIPGIYILFLDCSSIHDTSDSLLLTDPQYTTSIEKMTDPKDSNPANISAIYTNIPQKESQKLTTPMENYLIDQKTLLIYSYRFDRNQLINLVKSKSNQIFCQQVLHIAFIHIRDQRFFSSILMHLCLESPESISQLFMKEYIVGATFHNILEKTLEDEIQSVKKILLDLVPLSTISTYRQELDRKKRNEPTKSFRQNFKKYGHSQIQGQNTETIQRFEHHRLVKTVQKLYSKRLISQINQNEYDLQRTNQTPQSKKKNKMEIHPQQIYREILSSHINHYIQIPSISFKLADTYIKAQIEELENLFKIIVKNLITFPLTKARKNLIYCSISDINCCENIKKNLDFIQNQKDSNEKSEVENIQSIEKALDDLNIPEKRRISFQVLQNFYSAIEDLRISFPKEFHFHYCRLSYLCLSRDIFLQYLDSGIIQTDPDFIMEILQKFGSSKEDLEFKNHLISSVPNFESFLKILSKYPENYKYLIEYLSSQISQEYVSFAQSEKFIQVIDFQNSKNDSDEEKDDFVVLLIILNKLEEMRNKKPNEISFIEKYAKESYSTEKL</sequence>
<dbReference type="PANTHER" id="PTHR13630">
    <property type="entry name" value="GAMMA-SECRETASE-ACTIVATING PROTEIN"/>
    <property type="match status" value="1"/>
</dbReference>
<feature type="domain" description="Gamma-secretase-activating protein C-terminal" evidence="1">
    <location>
        <begin position="764"/>
        <end position="840"/>
    </location>
</feature>
<dbReference type="Proteomes" id="UP001149090">
    <property type="component" value="Unassembled WGS sequence"/>
</dbReference>
<organism evidence="2 3">
    <name type="scientific">Anaeramoeba ignava</name>
    <name type="common">Anaerobic marine amoeba</name>
    <dbReference type="NCBI Taxonomy" id="1746090"/>
    <lineage>
        <taxon>Eukaryota</taxon>
        <taxon>Metamonada</taxon>
        <taxon>Anaeramoebidae</taxon>
        <taxon>Anaeramoeba</taxon>
    </lineage>
</organism>
<dbReference type="AlphaFoldDB" id="A0A9Q0R818"/>
<accession>A0A9Q0R818</accession>
<gene>
    <name evidence="2" type="ORF">M0811_11180</name>
</gene>
<proteinExistence type="predicted"/>
<evidence type="ECO:0000313" key="3">
    <source>
        <dbReference type="Proteomes" id="UP001149090"/>
    </source>
</evidence>
<name>A0A9Q0R818_ANAIG</name>
<comment type="caution">
    <text evidence="2">The sequence shown here is derived from an EMBL/GenBank/DDBJ whole genome shotgun (WGS) entry which is preliminary data.</text>
</comment>
<dbReference type="OrthoDB" id="19866at2759"/>
<dbReference type="PANTHER" id="PTHR13630:SF1">
    <property type="entry name" value="GAMMA-SECRETASE-ACTIVATING PROTEIN"/>
    <property type="match status" value="1"/>
</dbReference>
<dbReference type="GO" id="GO:1902004">
    <property type="term" value="P:positive regulation of amyloid-beta formation"/>
    <property type="evidence" value="ECO:0007669"/>
    <property type="project" value="TreeGrafter"/>
</dbReference>
<reference evidence="2" key="1">
    <citation type="submission" date="2022-10" db="EMBL/GenBank/DDBJ databases">
        <title>Novel sulphate-reducing endosymbionts in the free-living metamonad Anaeramoeba.</title>
        <authorList>
            <person name="Jerlstrom-Hultqvist J."/>
            <person name="Cepicka I."/>
            <person name="Gallot-Lavallee L."/>
            <person name="Salas-Leiva D."/>
            <person name="Curtis B.A."/>
            <person name="Zahonova K."/>
            <person name="Pipaliya S."/>
            <person name="Dacks J."/>
            <person name="Roger A.J."/>
        </authorList>
    </citation>
    <scope>NUCLEOTIDE SEQUENCE</scope>
    <source>
        <strain evidence="2">BMAN</strain>
    </source>
</reference>
<dbReference type="InterPro" id="IPR026172">
    <property type="entry name" value="GSAP_fam"/>
</dbReference>
<dbReference type="Pfam" id="PF14959">
    <property type="entry name" value="GSAP-16"/>
    <property type="match status" value="1"/>
</dbReference>
<keyword evidence="3" id="KW-1185">Reference proteome</keyword>
<evidence type="ECO:0000259" key="1">
    <source>
        <dbReference type="Pfam" id="PF14959"/>
    </source>
</evidence>
<protein>
    <submittedName>
        <fullName evidence="2">Gamma-secretase-activating protein</fullName>
    </submittedName>
</protein>